<accession>A0A5C5XAS8</accession>
<dbReference type="EMBL" id="SIHI01000001">
    <property type="protein sequence ID" value="TWT58982.1"/>
    <property type="molecule type" value="Genomic_DNA"/>
</dbReference>
<reference evidence="1 2" key="1">
    <citation type="submission" date="2019-02" db="EMBL/GenBank/DDBJ databases">
        <title>Deep-cultivation of Planctomycetes and their phenomic and genomic characterization uncovers novel biology.</title>
        <authorList>
            <person name="Wiegand S."/>
            <person name="Jogler M."/>
            <person name="Boedeker C."/>
            <person name="Pinto D."/>
            <person name="Vollmers J."/>
            <person name="Rivas-Marin E."/>
            <person name="Kohn T."/>
            <person name="Peeters S.H."/>
            <person name="Heuer A."/>
            <person name="Rast P."/>
            <person name="Oberbeckmann S."/>
            <person name="Bunk B."/>
            <person name="Jeske O."/>
            <person name="Meyerdierks A."/>
            <person name="Storesund J.E."/>
            <person name="Kallscheuer N."/>
            <person name="Luecker S."/>
            <person name="Lage O.M."/>
            <person name="Pohl T."/>
            <person name="Merkel B.J."/>
            <person name="Hornburger P."/>
            <person name="Mueller R.-W."/>
            <person name="Bruemmer F."/>
            <person name="Labrenz M."/>
            <person name="Spormann A.M."/>
            <person name="Op Den Camp H."/>
            <person name="Overmann J."/>
            <person name="Amann R."/>
            <person name="Jetten M.S.M."/>
            <person name="Mascher T."/>
            <person name="Medema M.H."/>
            <person name="Devos D.P."/>
            <person name="Kaster A.-K."/>
            <person name="Ovreas L."/>
            <person name="Rohde M."/>
            <person name="Galperin M.Y."/>
            <person name="Jogler C."/>
        </authorList>
    </citation>
    <scope>NUCLEOTIDE SEQUENCE [LARGE SCALE GENOMIC DNA]</scope>
    <source>
        <strain evidence="1 2">KOR42</strain>
    </source>
</reference>
<comment type="caution">
    <text evidence="1">The sequence shown here is derived from an EMBL/GenBank/DDBJ whole genome shotgun (WGS) entry which is preliminary data.</text>
</comment>
<proteinExistence type="predicted"/>
<sequence length="70" mass="7840">MKYKESEVTPVQVGDTARHINGAIQGEVTAGMSVNGRLMMRVSYMKGGLKCSTWAPRNQWILVQESINER</sequence>
<dbReference type="RefSeq" id="WP_146509739.1">
    <property type="nucleotide sequence ID" value="NZ_SIHI01000001.1"/>
</dbReference>
<dbReference type="Proteomes" id="UP000317243">
    <property type="component" value="Unassembled WGS sequence"/>
</dbReference>
<evidence type="ECO:0000313" key="1">
    <source>
        <dbReference type="EMBL" id="TWT58982.1"/>
    </source>
</evidence>
<protein>
    <submittedName>
        <fullName evidence="1">Uncharacterized protein</fullName>
    </submittedName>
</protein>
<evidence type="ECO:0000313" key="2">
    <source>
        <dbReference type="Proteomes" id="UP000317243"/>
    </source>
</evidence>
<keyword evidence="2" id="KW-1185">Reference proteome</keyword>
<dbReference type="AlphaFoldDB" id="A0A5C5XAS8"/>
<name>A0A5C5XAS8_9PLAN</name>
<gene>
    <name evidence="1" type="ORF">KOR42_23690</name>
</gene>
<organism evidence="1 2">
    <name type="scientific">Thalassoglobus neptunius</name>
    <dbReference type="NCBI Taxonomy" id="1938619"/>
    <lineage>
        <taxon>Bacteria</taxon>
        <taxon>Pseudomonadati</taxon>
        <taxon>Planctomycetota</taxon>
        <taxon>Planctomycetia</taxon>
        <taxon>Planctomycetales</taxon>
        <taxon>Planctomycetaceae</taxon>
        <taxon>Thalassoglobus</taxon>
    </lineage>
</organism>